<sequence>MSEESNRSIEDQQPTVSGAVALCLEEFKLCLDTAAALGPEELSLIEDQLARFSVWTANMAVFVPGRASMDHCLRQAPEVLDIVIGVLDALRSCIDTNRRTIEAMLRDLADKSETSASANSQGLTKPLAALAQEITLLYQLSNPIRKASKDSQNLKAAEDHQIKDDEGNDVGPLLQQIFARFIADRFPKITDGLAERLSSAMLLRRKRILYRRSHYGTSPIRVKKVALRPEVPFPSVMKLEGQPLDKMEHQGASIVPSTIPAQSATTSAPENYEKASTSSIISISNSDFVGTLENLAFPSAPTDSIRKVYAKLKEQRKREHETRLMSVPGYALYQKHQGEPPLSDSEISELKRKISEAEETLRANLKEDWKKSTAAVAEFICPFCLHVLPGLYLTDQRKWNERNLQVLVDRAAAVTGPTIFKECPFGDVHHDDTSLDEHIEVHLKSIALKSLPLYHEDGGYGSDGEDKGTLGASGQGSRSTIHDDPEMGSTLAFDSQDGFHSDPWENGDSELQTAKHTFSGVVSHFHPLHKDSRTAGERLLSGPLGLIVDGRSRWHPDPSFLRQASNYQTVEPNTRRDFLWESRGDQWGFVGRLDYNSELDRVIQQNRHRQLWDSFSSQTFTTKSVLQGFSADPPARTAGSTDEATAEYHSLPNKQSMSASLGDL</sequence>
<dbReference type="PANTHER" id="PTHR35391">
    <property type="entry name" value="C2H2-TYPE DOMAIN-CONTAINING PROTEIN-RELATED"/>
    <property type="match status" value="1"/>
</dbReference>
<accession>A0AA97P4H8</accession>
<dbReference type="PANTHER" id="PTHR35391:SF7">
    <property type="entry name" value="C2H2-TYPE DOMAIN-CONTAINING PROTEIN"/>
    <property type="match status" value="1"/>
</dbReference>
<evidence type="ECO:0000313" key="2">
    <source>
        <dbReference type="EMBL" id="ELQ41838.1"/>
    </source>
</evidence>
<proteinExistence type="predicted"/>
<name>A0AA97P4H8_PYRO3</name>
<feature type="compositionally biased region" description="Basic and acidic residues" evidence="1">
    <location>
        <begin position="459"/>
        <end position="468"/>
    </location>
</feature>
<organism evidence="2">
    <name type="scientific">Pyricularia oryzae (strain Y34)</name>
    <name type="common">Rice blast fungus</name>
    <name type="synonym">Magnaporthe oryzae</name>
    <dbReference type="NCBI Taxonomy" id="1143189"/>
    <lineage>
        <taxon>Eukaryota</taxon>
        <taxon>Fungi</taxon>
        <taxon>Dikarya</taxon>
        <taxon>Ascomycota</taxon>
        <taxon>Pezizomycotina</taxon>
        <taxon>Sordariomycetes</taxon>
        <taxon>Sordariomycetidae</taxon>
        <taxon>Magnaporthales</taxon>
        <taxon>Pyriculariaceae</taxon>
        <taxon>Pyricularia</taxon>
    </lineage>
</organism>
<gene>
    <name evidence="2" type="ORF">OOU_Y34scaffold00250g2</name>
</gene>
<feature type="compositionally biased region" description="Polar residues" evidence="1">
    <location>
        <begin position="652"/>
        <end position="664"/>
    </location>
</feature>
<dbReference type="EMBL" id="JH793625">
    <property type="protein sequence ID" value="ELQ41838.1"/>
    <property type="molecule type" value="Genomic_DNA"/>
</dbReference>
<protein>
    <submittedName>
        <fullName evidence="2">Uncharacterized protein</fullName>
    </submittedName>
</protein>
<evidence type="ECO:0000256" key="1">
    <source>
        <dbReference type="SAM" id="MobiDB-lite"/>
    </source>
</evidence>
<dbReference type="AlphaFoldDB" id="A0AA97P4H8"/>
<feature type="region of interest" description="Disordered" evidence="1">
    <location>
        <begin position="628"/>
        <end position="664"/>
    </location>
</feature>
<feature type="region of interest" description="Disordered" evidence="1">
    <location>
        <begin position="459"/>
        <end position="509"/>
    </location>
</feature>
<reference evidence="2" key="1">
    <citation type="journal article" date="2012" name="PLoS Genet.">
        <title>Comparative analysis of the genomes of two field isolates of the rice blast fungus Magnaporthe oryzae.</title>
        <authorList>
            <person name="Xue M."/>
            <person name="Yang J."/>
            <person name="Li Z."/>
            <person name="Hu S."/>
            <person name="Yao N."/>
            <person name="Dean R.A."/>
            <person name="Zhao W."/>
            <person name="Shen M."/>
            <person name="Zhang H."/>
            <person name="Li C."/>
            <person name="Liu L."/>
            <person name="Cao L."/>
            <person name="Xu X."/>
            <person name="Xing Y."/>
            <person name="Hsiang T."/>
            <person name="Zhang Z."/>
            <person name="Xu J.R."/>
            <person name="Peng Y.L."/>
        </authorList>
    </citation>
    <scope>NUCLEOTIDE SEQUENCE</scope>
    <source>
        <strain evidence="2">Y34</strain>
    </source>
</reference>
<dbReference type="Proteomes" id="UP000011086">
    <property type="component" value="Unassembled WGS sequence"/>
</dbReference>